<evidence type="ECO:0000313" key="2">
    <source>
        <dbReference type="Proteomes" id="UP000265566"/>
    </source>
</evidence>
<proteinExistence type="predicted"/>
<dbReference type="EMBL" id="PSQE01000003">
    <property type="protein sequence ID" value="RHN66498.1"/>
    <property type="molecule type" value="Genomic_DNA"/>
</dbReference>
<dbReference type="Gramene" id="rna14500">
    <property type="protein sequence ID" value="RHN66498.1"/>
    <property type="gene ID" value="gene14500"/>
</dbReference>
<gene>
    <name evidence="1" type="ORF">MtrunA17_Chr3g0091771</name>
</gene>
<reference evidence="2" key="1">
    <citation type="journal article" date="2018" name="Nat. Plants">
        <title>Whole-genome landscape of Medicago truncatula symbiotic genes.</title>
        <authorList>
            <person name="Pecrix Y."/>
            <person name="Staton S.E."/>
            <person name="Sallet E."/>
            <person name="Lelandais-Briere C."/>
            <person name="Moreau S."/>
            <person name="Carrere S."/>
            <person name="Blein T."/>
            <person name="Jardinaud M.F."/>
            <person name="Latrasse D."/>
            <person name="Zouine M."/>
            <person name="Zahm M."/>
            <person name="Kreplak J."/>
            <person name="Mayjonade B."/>
            <person name="Satge C."/>
            <person name="Perez M."/>
            <person name="Cauet S."/>
            <person name="Marande W."/>
            <person name="Chantry-Darmon C."/>
            <person name="Lopez-Roques C."/>
            <person name="Bouchez O."/>
            <person name="Berard A."/>
            <person name="Debelle F."/>
            <person name="Munos S."/>
            <person name="Bendahmane A."/>
            <person name="Berges H."/>
            <person name="Niebel A."/>
            <person name="Buitink J."/>
            <person name="Frugier F."/>
            <person name="Benhamed M."/>
            <person name="Crespi M."/>
            <person name="Gouzy J."/>
            <person name="Gamas P."/>
        </authorList>
    </citation>
    <scope>NUCLEOTIDE SEQUENCE [LARGE SCALE GENOMIC DNA]</scope>
    <source>
        <strain evidence="2">cv. Jemalong A17</strain>
    </source>
</reference>
<protein>
    <submittedName>
        <fullName evidence="1">Uncharacterized protein</fullName>
    </submittedName>
</protein>
<dbReference type="Proteomes" id="UP000265566">
    <property type="component" value="Chromosome 3"/>
</dbReference>
<dbReference type="AlphaFoldDB" id="A0A396IP28"/>
<accession>A0A396IP28</accession>
<evidence type="ECO:0000313" key="1">
    <source>
        <dbReference type="EMBL" id="RHN66498.1"/>
    </source>
</evidence>
<comment type="caution">
    <text evidence="1">The sequence shown here is derived from an EMBL/GenBank/DDBJ whole genome shotgun (WGS) entry which is preliminary data.</text>
</comment>
<sequence>MLDFPFNLESQRYLLWQCLQAVVGSRSLGNGLKSSQTEEVLLLPLALGLLHLVVGKGGSSAAAC</sequence>
<organism evidence="1 2">
    <name type="scientific">Medicago truncatula</name>
    <name type="common">Barrel medic</name>
    <name type="synonym">Medicago tribuloides</name>
    <dbReference type="NCBI Taxonomy" id="3880"/>
    <lineage>
        <taxon>Eukaryota</taxon>
        <taxon>Viridiplantae</taxon>
        <taxon>Streptophyta</taxon>
        <taxon>Embryophyta</taxon>
        <taxon>Tracheophyta</taxon>
        <taxon>Spermatophyta</taxon>
        <taxon>Magnoliopsida</taxon>
        <taxon>eudicotyledons</taxon>
        <taxon>Gunneridae</taxon>
        <taxon>Pentapetalae</taxon>
        <taxon>rosids</taxon>
        <taxon>fabids</taxon>
        <taxon>Fabales</taxon>
        <taxon>Fabaceae</taxon>
        <taxon>Papilionoideae</taxon>
        <taxon>50 kb inversion clade</taxon>
        <taxon>NPAAA clade</taxon>
        <taxon>Hologalegina</taxon>
        <taxon>IRL clade</taxon>
        <taxon>Trifolieae</taxon>
        <taxon>Medicago</taxon>
    </lineage>
</organism>
<name>A0A396IP28_MEDTR</name>